<accession>A0A316AMB5</accession>
<sequence length="57" mass="6149">MKTQINLLILFFLSLALSSCEFVGTIFKGGVWTGVIMVVAVLGLILWLVAKFFGGGK</sequence>
<reference evidence="2 3" key="1">
    <citation type="submission" date="2018-03" db="EMBL/GenBank/DDBJ databases">
        <title>Genomic Encyclopedia of Archaeal and Bacterial Type Strains, Phase II (KMG-II): from individual species to whole genera.</title>
        <authorList>
            <person name="Goeker M."/>
        </authorList>
    </citation>
    <scope>NUCLEOTIDE SEQUENCE [LARGE SCALE GENOMIC DNA]</scope>
    <source>
        <strain evidence="2 3">DSM 100346</strain>
    </source>
</reference>
<keyword evidence="1" id="KW-0472">Membrane</keyword>
<keyword evidence="3" id="KW-1185">Reference proteome</keyword>
<evidence type="ECO:0000256" key="1">
    <source>
        <dbReference type="SAM" id="Phobius"/>
    </source>
</evidence>
<keyword evidence="1" id="KW-1133">Transmembrane helix</keyword>
<dbReference type="EMBL" id="QGDT01000004">
    <property type="protein sequence ID" value="PWJ58429.1"/>
    <property type="molecule type" value="Genomic_DNA"/>
</dbReference>
<feature type="transmembrane region" description="Helical" evidence="1">
    <location>
        <begin position="30"/>
        <end position="50"/>
    </location>
</feature>
<organism evidence="2 3">
    <name type="scientific">Dyadobacter jejuensis</name>
    <dbReference type="NCBI Taxonomy" id="1082580"/>
    <lineage>
        <taxon>Bacteria</taxon>
        <taxon>Pseudomonadati</taxon>
        <taxon>Bacteroidota</taxon>
        <taxon>Cytophagia</taxon>
        <taxon>Cytophagales</taxon>
        <taxon>Spirosomataceae</taxon>
        <taxon>Dyadobacter</taxon>
    </lineage>
</organism>
<evidence type="ECO:0000313" key="3">
    <source>
        <dbReference type="Proteomes" id="UP000245880"/>
    </source>
</evidence>
<comment type="caution">
    <text evidence="2">The sequence shown here is derived from an EMBL/GenBank/DDBJ whole genome shotgun (WGS) entry which is preliminary data.</text>
</comment>
<name>A0A316AMB5_9BACT</name>
<evidence type="ECO:0008006" key="4">
    <source>
        <dbReference type="Google" id="ProtNLM"/>
    </source>
</evidence>
<dbReference type="RefSeq" id="WP_170120676.1">
    <property type="nucleotide sequence ID" value="NZ_QGDT01000004.1"/>
</dbReference>
<proteinExistence type="predicted"/>
<keyword evidence="1" id="KW-0812">Transmembrane</keyword>
<dbReference type="Proteomes" id="UP000245880">
    <property type="component" value="Unassembled WGS sequence"/>
</dbReference>
<gene>
    <name evidence="2" type="ORF">CLV98_104288</name>
</gene>
<evidence type="ECO:0000313" key="2">
    <source>
        <dbReference type="EMBL" id="PWJ58429.1"/>
    </source>
</evidence>
<dbReference type="AlphaFoldDB" id="A0A316AMB5"/>
<protein>
    <recommendedName>
        <fullName evidence="4">Phosphatidate cytidylyltransferase</fullName>
    </recommendedName>
</protein>
<dbReference type="PROSITE" id="PS51257">
    <property type="entry name" value="PROKAR_LIPOPROTEIN"/>
    <property type="match status" value="1"/>
</dbReference>